<evidence type="ECO:0000313" key="6">
    <source>
        <dbReference type="Proteomes" id="UP001219518"/>
    </source>
</evidence>
<dbReference type="InterPro" id="IPR038717">
    <property type="entry name" value="Tc1-like_DDE_dom"/>
</dbReference>
<name>A0AAE1LUZ7_9NEOP</name>
<keyword evidence="6" id="KW-1185">Reference proteome</keyword>
<dbReference type="InterPro" id="IPR003653">
    <property type="entry name" value="Peptidase_C48_C"/>
</dbReference>
<dbReference type="Pfam" id="PF02902">
    <property type="entry name" value="Peptidase_C48"/>
    <property type="match status" value="1"/>
</dbReference>
<dbReference type="GO" id="GO:0003676">
    <property type="term" value="F:nucleic acid binding"/>
    <property type="evidence" value="ECO:0007669"/>
    <property type="project" value="InterPro"/>
</dbReference>
<evidence type="ECO:0000313" key="5">
    <source>
        <dbReference type="EMBL" id="KAK3931312.1"/>
    </source>
</evidence>
<accession>A0AAE1LUZ7</accession>
<proteinExistence type="inferred from homology"/>
<keyword evidence="2 5" id="KW-0645">Protease</keyword>
<dbReference type="Proteomes" id="UP001219518">
    <property type="component" value="Unassembled WGS sequence"/>
</dbReference>
<dbReference type="PROSITE" id="PS50600">
    <property type="entry name" value="ULP_PROTEASE"/>
    <property type="match status" value="1"/>
</dbReference>
<sequence>MLLTIVMSQILNHVVPVRFSLVGCRNLGFSVQAVAHTRTAVGSRSGMKCKLSYGISQKPLTNASGKDGSVEEGSPTSKTKKADLRVFLSSKGIAFASNATVKELSKLCRKILPDRKRMLEGIIRGAGHEVLWLPPYHAHLNPIELVWGIVKRYLRDHVGRDNDYSDSMMRKILEEGLEKVTPEVWARCCEKTHNIVLELIREELPRLKPQDEHFSMIINLQDSDSDISVATDDEYEVDNPQAPTPNCAKALFTSESVDNVLAMKETEVLFHIPDDSGFEDDWFSQLCNDWENVGDVSTHMLTPSSPCSGVEPLMFTDCSVAPDEVEFYTETPAALWGLIPPRFMTVAEVLLAVKGISTSHGALCSATDIENATPLEEIVATSSPPSTPFSEVVDVPQLCVDRSPPQGEGRKLPHQSTVQFINVVGTISTVKDFSHLPKDNMIIIRNDVIRVSLSVSDLERLGDGQWLNDQIINYYFAVLKLRRLGVFTFSTFFYETLCHRGIDGVDVLSFDIILIPIHLSAAKHWVLCEVRVTEHRILCYDSLGTVAQAELGEKLQEYLRSCSSTELNMQQYSFSNVQNIQQNAYDCGVDVCVIAELRSRNRLLRVATKNNVPTFRQTILTDICSNSITELDKVEGVPIFPPPVPPKTETRTALQKVLLYQSATIHQRDKVKFPGRHNVQYTAIATYSIAKLCQVTCVPTRDYLNSIIEEGDKYYLQCVEKRGLQMVQLSCEDLLTSFEVNGFKMNISIDHIGEGQFKK</sequence>
<dbReference type="Gene3D" id="3.40.395.10">
    <property type="entry name" value="Adenoviral Proteinase, Chain A"/>
    <property type="match status" value="1"/>
</dbReference>
<dbReference type="SUPFAM" id="SSF54001">
    <property type="entry name" value="Cysteine proteinases"/>
    <property type="match status" value="1"/>
</dbReference>
<comment type="caution">
    <text evidence="5">The sequence shown here is derived from an EMBL/GenBank/DDBJ whole genome shotgun (WGS) entry which is preliminary data.</text>
</comment>
<feature type="non-terminal residue" evidence="5">
    <location>
        <position position="759"/>
    </location>
</feature>
<evidence type="ECO:0000259" key="4">
    <source>
        <dbReference type="PROSITE" id="PS50600"/>
    </source>
</evidence>
<reference evidence="5" key="2">
    <citation type="journal article" date="2023" name="BMC Genomics">
        <title>Pest status, molecular evolution, and epigenetic factors derived from the genome assembly of Frankliniella fusca, a thysanopteran phytovirus vector.</title>
        <authorList>
            <person name="Catto M.A."/>
            <person name="Labadie P.E."/>
            <person name="Jacobson A.L."/>
            <person name="Kennedy G.G."/>
            <person name="Srinivasan R."/>
            <person name="Hunt B.G."/>
        </authorList>
    </citation>
    <scope>NUCLEOTIDE SEQUENCE</scope>
    <source>
        <strain evidence="5">PL_HMW_Pooled</strain>
    </source>
</reference>
<reference evidence="5" key="1">
    <citation type="submission" date="2021-07" db="EMBL/GenBank/DDBJ databases">
        <authorList>
            <person name="Catto M.A."/>
            <person name="Jacobson A."/>
            <person name="Kennedy G."/>
            <person name="Labadie P."/>
            <person name="Hunt B.G."/>
            <person name="Srinivasan R."/>
        </authorList>
    </citation>
    <scope>NUCLEOTIDE SEQUENCE</scope>
    <source>
        <strain evidence="5">PL_HMW_Pooled</strain>
        <tissue evidence="5">Head</tissue>
    </source>
</reference>
<comment type="similarity">
    <text evidence="1">Belongs to the peptidase C48 family.</text>
</comment>
<evidence type="ECO:0000256" key="3">
    <source>
        <dbReference type="ARBA" id="ARBA00022801"/>
    </source>
</evidence>
<dbReference type="GO" id="GO:0008234">
    <property type="term" value="F:cysteine-type peptidase activity"/>
    <property type="evidence" value="ECO:0007669"/>
    <property type="project" value="InterPro"/>
</dbReference>
<dbReference type="EMBL" id="JAHWGI010001421">
    <property type="protein sequence ID" value="KAK3931312.1"/>
    <property type="molecule type" value="Genomic_DNA"/>
</dbReference>
<dbReference type="Pfam" id="PF13358">
    <property type="entry name" value="DDE_3"/>
    <property type="match status" value="1"/>
</dbReference>
<organism evidence="5 6">
    <name type="scientific">Frankliniella fusca</name>
    <dbReference type="NCBI Taxonomy" id="407009"/>
    <lineage>
        <taxon>Eukaryota</taxon>
        <taxon>Metazoa</taxon>
        <taxon>Ecdysozoa</taxon>
        <taxon>Arthropoda</taxon>
        <taxon>Hexapoda</taxon>
        <taxon>Insecta</taxon>
        <taxon>Pterygota</taxon>
        <taxon>Neoptera</taxon>
        <taxon>Paraneoptera</taxon>
        <taxon>Thysanoptera</taxon>
        <taxon>Terebrantia</taxon>
        <taxon>Thripoidea</taxon>
        <taxon>Thripidae</taxon>
        <taxon>Frankliniella</taxon>
    </lineage>
</organism>
<dbReference type="AlphaFoldDB" id="A0AAE1LUZ7"/>
<dbReference type="InterPro" id="IPR036397">
    <property type="entry name" value="RNaseH_sf"/>
</dbReference>
<evidence type="ECO:0000256" key="2">
    <source>
        <dbReference type="ARBA" id="ARBA00022670"/>
    </source>
</evidence>
<dbReference type="GO" id="GO:0006508">
    <property type="term" value="P:proteolysis"/>
    <property type="evidence" value="ECO:0007669"/>
    <property type="project" value="UniProtKB-KW"/>
</dbReference>
<gene>
    <name evidence="5" type="ORF">KUF71_025572</name>
</gene>
<keyword evidence="3" id="KW-0378">Hydrolase</keyword>
<dbReference type="Gene3D" id="3.30.420.10">
    <property type="entry name" value="Ribonuclease H-like superfamily/Ribonuclease H"/>
    <property type="match status" value="1"/>
</dbReference>
<dbReference type="PANTHER" id="PTHR33939">
    <property type="entry name" value="PROTEIN CBG22215"/>
    <property type="match status" value="1"/>
</dbReference>
<dbReference type="Gene3D" id="3.90.70.120">
    <property type="match status" value="1"/>
</dbReference>
<dbReference type="PANTHER" id="PTHR33939:SF1">
    <property type="entry name" value="DUF4371 DOMAIN-CONTAINING PROTEIN"/>
    <property type="match status" value="1"/>
</dbReference>
<evidence type="ECO:0000256" key="1">
    <source>
        <dbReference type="ARBA" id="ARBA00005234"/>
    </source>
</evidence>
<dbReference type="InterPro" id="IPR038765">
    <property type="entry name" value="Papain-like_cys_pep_sf"/>
</dbReference>
<feature type="domain" description="Ubiquitin-like protease family profile" evidence="4">
    <location>
        <begin position="451"/>
        <end position="598"/>
    </location>
</feature>
<protein>
    <submittedName>
        <fullName evidence="5">Sentrin-specific protease</fullName>
    </submittedName>
</protein>